<evidence type="ECO:0000256" key="2">
    <source>
        <dbReference type="RuleBase" id="RU000363"/>
    </source>
</evidence>
<dbReference type="PROSITE" id="PS00061">
    <property type="entry name" value="ADH_SHORT"/>
    <property type="match status" value="1"/>
</dbReference>
<dbReference type="RefSeq" id="XP_022328711.1">
    <property type="nucleotide sequence ID" value="XM_022473003.1"/>
</dbReference>
<name>A0A8B8DNZ3_CRAVI</name>
<dbReference type="Pfam" id="PF00106">
    <property type="entry name" value="adh_short"/>
    <property type="match status" value="1"/>
</dbReference>
<dbReference type="KEGG" id="cvn:111127764"/>
<accession>A0A8B8DNZ3</accession>
<dbReference type="Gene3D" id="3.40.50.720">
    <property type="entry name" value="NAD(P)-binding Rossmann-like Domain"/>
    <property type="match status" value="1"/>
</dbReference>
<keyword evidence="1" id="KW-0560">Oxidoreductase</keyword>
<evidence type="ECO:0000256" key="1">
    <source>
        <dbReference type="ARBA" id="ARBA00023002"/>
    </source>
</evidence>
<reference evidence="4" key="1">
    <citation type="submission" date="2025-08" db="UniProtKB">
        <authorList>
            <consortium name="RefSeq"/>
        </authorList>
    </citation>
    <scope>IDENTIFICATION</scope>
    <source>
        <tissue evidence="4">Whole sample</tissue>
    </source>
</reference>
<gene>
    <name evidence="4" type="primary">LOC111127764</name>
</gene>
<dbReference type="InterPro" id="IPR036291">
    <property type="entry name" value="NAD(P)-bd_dom_sf"/>
</dbReference>
<dbReference type="InterPro" id="IPR020904">
    <property type="entry name" value="Sc_DH/Rdtase_CS"/>
</dbReference>
<dbReference type="PRINTS" id="PR00080">
    <property type="entry name" value="SDRFAMILY"/>
</dbReference>
<protein>
    <submittedName>
        <fullName evidence="4">Dehydrogenase/reductase SDR family member 7-like isoform X1</fullName>
    </submittedName>
</protein>
<evidence type="ECO:0000313" key="4">
    <source>
        <dbReference type="RefSeq" id="XP_022328711.1"/>
    </source>
</evidence>
<dbReference type="InterPro" id="IPR002347">
    <property type="entry name" value="SDR_fam"/>
</dbReference>
<dbReference type="PRINTS" id="PR00081">
    <property type="entry name" value="GDHRDH"/>
</dbReference>
<dbReference type="AlphaFoldDB" id="A0A8B8DNZ3"/>
<sequence>MRMEDPVPVLLLLCVTCLIVLAVMLFLSDCDLQLKWAEKFGHSTGSLKDQVVWITGASSGIGESLAYKLAAIGCRLVLTARREDRLLQIKQNIIDHGYLTEENILLVPIDLLQFSSHSDAVQTVLQHFDKIDILVNNAGRSQRSLIERCPLEVDKQVIDINTLSPISLTKAVLPHFIKRRAGHIVFTSSIAGKIGSPGLGSYACSKHALQGWLDTLRIEMYTYNIHATSVCPGPVFSEALVHAFTDKVDKTLGVTMDPKERRMTAERCATLMSVAMANRLDEVWVSPHPELFYLYLFQYFPSIAKRIAKVFGQERVTKVKTGSRSLHKTS</sequence>
<dbReference type="Proteomes" id="UP000694844">
    <property type="component" value="Chromosome 4"/>
</dbReference>
<dbReference type="SUPFAM" id="SSF51735">
    <property type="entry name" value="NAD(P)-binding Rossmann-fold domains"/>
    <property type="match status" value="1"/>
</dbReference>
<comment type="similarity">
    <text evidence="2">Belongs to the short-chain dehydrogenases/reductases (SDR) family.</text>
</comment>
<dbReference type="GO" id="GO:0016491">
    <property type="term" value="F:oxidoreductase activity"/>
    <property type="evidence" value="ECO:0007669"/>
    <property type="project" value="UniProtKB-KW"/>
</dbReference>
<dbReference type="GeneID" id="111127764"/>
<dbReference type="PANTHER" id="PTHR44269">
    <property type="entry name" value="DEHYDROGENASE/REDUCTASE SDR FAMILY MEMBER 7-RELATED"/>
    <property type="match status" value="1"/>
</dbReference>
<keyword evidence="3" id="KW-1185">Reference proteome</keyword>
<dbReference type="InterPro" id="IPR053011">
    <property type="entry name" value="SDR_family_member_7"/>
</dbReference>
<dbReference type="OrthoDB" id="47007at2759"/>
<organism evidence="3 4">
    <name type="scientific">Crassostrea virginica</name>
    <name type="common">Eastern oyster</name>
    <dbReference type="NCBI Taxonomy" id="6565"/>
    <lineage>
        <taxon>Eukaryota</taxon>
        <taxon>Metazoa</taxon>
        <taxon>Spiralia</taxon>
        <taxon>Lophotrochozoa</taxon>
        <taxon>Mollusca</taxon>
        <taxon>Bivalvia</taxon>
        <taxon>Autobranchia</taxon>
        <taxon>Pteriomorphia</taxon>
        <taxon>Ostreida</taxon>
        <taxon>Ostreoidea</taxon>
        <taxon>Ostreidae</taxon>
        <taxon>Crassostrea</taxon>
    </lineage>
</organism>
<evidence type="ECO:0000313" key="3">
    <source>
        <dbReference type="Proteomes" id="UP000694844"/>
    </source>
</evidence>
<proteinExistence type="inferred from homology"/>